<reference evidence="8" key="1">
    <citation type="submission" date="2021-11" db="EMBL/GenBank/DDBJ databases">
        <authorList>
            <person name="Schell T."/>
        </authorList>
    </citation>
    <scope>NUCLEOTIDE SEQUENCE</scope>
    <source>
        <strain evidence="8">M5</strain>
    </source>
</reference>
<dbReference type="Pfam" id="PF00656">
    <property type="entry name" value="Peptidase_C14"/>
    <property type="match status" value="1"/>
</dbReference>
<dbReference type="PROSITE" id="PS50208">
    <property type="entry name" value="CASPASE_P20"/>
    <property type="match status" value="1"/>
</dbReference>
<dbReference type="InterPro" id="IPR001309">
    <property type="entry name" value="Pept_C14_p20"/>
</dbReference>
<dbReference type="GO" id="GO:0051082">
    <property type="term" value="F:unfolded protein binding"/>
    <property type="evidence" value="ECO:0007669"/>
    <property type="project" value="TreeGrafter"/>
</dbReference>
<dbReference type="GO" id="GO:0004521">
    <property type="term" value="F:RNA endonuclease activity"/>
    <property type="evidence" value="ECO:0007669"/>
    <property type="project" value="InterPro"/>
</dbReference>
<dbReference type="SUPFAM" id="SSF56112">
    <property type="entry name" value="Protein kinase-like (PK-like)"/>
    <property type="match status" value="2"/>
</dbReference>
<dbReference type="Pfam" id="PF00069">
    <property type="entry name" value="Pkinase"/>
    <property type="match status" value="2"/>
</dbReference>
<feature type="domain" description="Protein kinase" evidence="5">
    <location>
        <begin position="28"/>
        <end position="344"/>
    </location>
</feature>
<gene>
    <name evidence="8" type="ORF">DGAL_LOCUS7216</name>
</gene>
<name>A0A8J2WEJ9_9CRUS</name>
<dbReference type="Gene3D" id="1.10.510.10">
    <property type="entry name" value="Transferase(Phosphotransferase) domain 1"/>
    <property type="match status" value="2"/>
</dbReference>
<dbReference type="GO" id="GO:0006508">
    <property type="term" value="P:proteolysis"/>
    <property type="evidence" value="ECO:0007669"/>
    <property type="project" value="InterPro"/>
</dbReference>
<sequence>MQPIKKMLEGCPLTAIPSKPKIKYCKKVNHTTDNASGTNESTNRTDIYHGIYKNLDENENKLKAFIRRYESAEIDDNAKTTLRELATLRHGQNLHENFVRYFGMEEENNFSYVAIEWCICSVEDLYRKGGNETNWIGETINVADIKKSLVTIEILLQSTKGLEFLHYKEKKVHRNIKPSNFLISQVGRDNQPGNKYKVKLSDFCLSKIPKDMPEQSIEFDFNKKKSEAWIALAPGLEKGKEHTLDEYFAFDVFCLGTFFYFVLTEGDHPFDNVSENGEVRKTREERILNEKDSVYSDKWNPRLQTSLQNNLEENKQAVDILKKMIKFKPEDRCRLNEVLNCDFFPKNWIQIPSKSKIKYCTKPTKHKLGGANDSTNCTSIYQGIYENKETLKVFIRRYEHGRHTEVLRDLAALQHGQNLHENFIRYFGMEEEKNFSYVATEWCICSVEDLYGKLDVNRKNDDRFNWIGEMIDVTDINKSLGPKQILLQATKGLEYLHCKEKKVHRNIKPSNFLIAQVGGDNQLDNKYKVKLSDFCLSKVPKDMPEQSFEFDFTKKWIALAPGLEKGKEHTLDEYFAFDVFCLGTFFYFVLTKGDHPFDNVSENVSIDKIPKQREERIFDENDEVYSGAWKPRLQETNEQAVFLLKQMIKFNPDERYKLNQVLDSHYFLSEDYYQLYDKPGGVKPGLCIIFNQEIFDDPFYNRRGTRHDEVNLIYVFKLLGFDVEIFRNLKANDLLYYIDELTRRDFVEYASLIVCILSHGDENVVKGTDSIHLNIDELKYKFNSNNCNLNGKPKIWIIQACQGLVSQKPLVKTQQSDTAQYNNTSGLNPSAAADNINPSSSPASTLNRSESDGTRISMRRHQQKRELPLVIKTNNAANNVPQDSTRIDSAPFMDFIEIRASIPGFLSFRSPFDGSLLVRNLCNELEGEYLSKETPPKKSKDLEDVLNRVQDKISKETKFITPDETDITQREYVKQTIVRNVSLNGKIKFRKARIGMVTKRRSERVVKNNWTCLDRFLYFISTPVHHYGKLDKFDREMLINFSFLTFFLWTMWSSFDFLFQPNYTLCSFIIVLFRDVRRGLLTLFKFTFLDLFYNSSYWEDRFGHQYPLKIFVLPLFLWVMWSLFSLFIPSVNYSFLNFLVFFNCFDIIVCNRQLGILLKNLQHFAELVLTNFFLFFPYVAIYVLFKYDIIKL</sequence>
<evidence type="ECO:0000256" key="1">
    <source>
        <dbReference type="ARBA" id="ARBA00010134"/>
    </source>
</evidence>
<comment type="caution">
    <text evidence="8">The sequence shown here is derived from an EMBL/GenBank/DDBJ whole genome shotgun (WGS) entry which is preliminary data.</text>
</comment>
<evidence type="ECO:0000256" key="2">
    <source>
        <dbReference type="RuleBase" id="RU003971"/>
    </source>
</evidence>
<dbReference type="InterPro" id="IPR015917">
    <property type="entry name" value="Pept_C14A"/>
</dbReference>
<keyword evidence="4" id="KW-1133">Transmembrane helix</keyword>
<dbReference type="PANTHER" id="PTHR13954">
    <property type="entry name" value="IRE1-RELATED"/>
    <property type="match status" value="1"/>
</dbReference>
<dbReference type="Proteomes" id="UP000789390">
    <property type="component" value="Unassembled WGS sequence"/>
</dbReference>
<evidence type="ECO:0000313" key="9">
    <source>
        <dbReference type="Proteomes" id="UP000789390"/>
    </source>
</evidence>
<accession>A0A8J2WEJ9</accession>
<dbReference type="GO" id="GO:0004197">
    <property type="term" value="F:cysteine-type endopeptidase activity"/>
    <property type="evidence" value="ECO:0007669"/>
    <property type="project" value="InterPro"/>
</dbReference>
<evidence type="ECO:0000313" key="8">
    <source>
        <dbReference type="EMBL" id="CAH0104367.1"/>
    </source>
</evidence>
<feature type="transmembrane region" description="Helical" evidence="4">
    <location>
        <begin position="1164"/>
        <end position="1185"/>
    </location>
</feature>
<feature type="compositionally biased region" description="Polar residues" evidence="3">
    <location>
        <begin position="815"/>
        <end position="828"/>
    </location>
</feature>
<dbReference type="GO" id="GO:0004674">
    <property type="term" value="F:protein serine/threonine kinase activity"/>
    <property type="evidence" value="ECO:0007669"/>
    <property type="project" value="InterPro"/>
</dbReference>
<dbReference type="InterPro" id="IPR045133">
    <property type="entry name" value="IRE1/2-like"/>
</dbReference>
<feature type="domain" description="Protein kinase" evidence="5">
    <location>
        <begin position="366"/>
        <end position="668"/>
    </location>
</feature>
<dbReference type="AlphaFoldDB" id="A0A8J2WEJ9"/>
<dbReference type="SMART" id="SM00115">
    <property type="entry name" value="CASc"/>
    <property type="match status" value="1"/>
</dbReference>
<dbReference type="PROSITE" id="PS50011">
    <property type="entry name" value="PROTEIN_KINASE_DOM"/>
    <property type="match status" value="2"/>
</dbReference>
<dbReference type="PRINTS" id="PR00376">
    <property type="entry name" value="IL1BCENZYME"/>
</dbReference>
<feature type="transmembrane region" description="Helical" evidence="4">
    <location>
        <begin position="1037"/>
        <end position="1059"/>
    </location>
</feature>
<evidence type="ECO:0000259" key="7">
    <source>
        <dbReference type="PROSITE" id="PS50208"/>
    </source>
</evidence>
<proteinExistence type="inferred from homology"/>
<feature type="domain" description="Caspase family p10" evidence="6">
    <location>
        <begin position="894"/>
        <end position="926"/>
    </location>
</feature>
<dbReference type="SUPFAM" id="SSF52129">
    <property type="entry name" value="Caspase-like"/>
    <property type="match status" value="1"/>
</dbReference>
<evidence type="ECO:0000256" key="4">
    <source>
        <dbReference type="SAM" id="Phobius"/>
    </source>
</evidence>
<dbReference type="Gene3D" id="3.30.200.20">
    <property type="entry name" value="Phosphorylase Kinase, domain 1"/>
    <property type="match status" value="1"/>
</dbReference>
<keyword evidence="4" id="KW-0472">Membrane</keyword>
<dbReference type="Gene3D" id="3.40.50.1460">
    <property type="match status" value="1"/>
</dbReference>
<dbReference type="PANTHER" id="PTHR13954:SF6">
    <property type="entry name" value="NON-SPECIFIC SERINE_THREONINE PROTEIN KINASE"/>
    <property type="match status" value="1"/>
</dbReference>
<dbReference type="InterPro" id="IPR011009">
    <property type="entry name" value="Kinase-like_dom_sf"/>
</dbReference>
<feature type="compositionally biased region" description="Polar residues" evidence="3">
    <location>
        <begin position="836"/>
        <end position="848"/>
    </location>
</feature>
<feature type="region of interest" description="Disordered" evidence="3">
    <location>
        <begin position="815"/>
        <end position="863"/>
    </location>
</feature>
<keyword evidence="4" id="KW-0812">Transmembrane</keyword>
<evidence type="ECO:0008006" key="10">
    <source>
        <dbReference type="Google" id="ProtNLM"/>
    </source>
</evidence>
<keyword evidence="9" id="KW-1185">Reference proteome</keyword>
<dbReference type="PROSITE" id="PS50207">
    <property type="entry name" value="CASPASE_P10"/>
    <property type="match status" value="1"/>
</dbReference>
<dbReference type="GO" id="GO:1990604">
    <property type="term" value="C:IRE1-TRAF2-ASK1 complex"/>
    <property type="evidence" value="ECO:0007669"/>
    <property type="project" value="TreeGrafter"/>
</dbReference>
<organism evidence="8 9">
    <name type="scientific">Daphnia galeata</name>
    <dbReference type="NCBI Taxonomy" id="27404"/>
    <lineage>
        <taxon>Eukaryota</taxon>
        <taxon>Metazoa</taxon>
        <taxon>Ecdysozoa</taxon>
        <taxon>Arthropoda</taxon>
        <taxon>Crustacea</taxon>
        <taxon>Branchiopoda</taxon>
        <taxon>Diplostraca</taxon>
        <taxon>Cladocera</taxon>
        <taxon>Anomopoda</taxon>
        <taxon>Daphniidae</taxon>
        <taxon>Daphnia</taxon>
    </lineage>
</organism>
<dbReference type="GO" id="GO:0005524">
    <property type="term" value="F:ATP binding"/>
    <property type="evidence" value="ECO:0007669"/>
    <property type="project" value="InterPro"/>
</dbReference>
<dbReference type="GO" id="GO:0070059">
    <property type="term" value="P:intrinsic apoptotic signaling pathway in response to endoplasmic reticulum stress"/>
    <property type="evidence" value="ECO:0007669"/>
    <property type="project" value="TreeGrafter"/>
</dbReference>
<evidence type="ECO:0000259" key="5">
    <source>
        <dbReference type="PROSITE" id="PS50011"/>
    </source>
</evidence>
<feature type="transmembrane region" description="Helical" evidence="4">
    <location>
        <begin position="1110"/>
        <end position="1128"/>
    </location>
</feature>
<evidence type="ECO:0000256" key="3">
    <source>
        <dbReference type="SAM" id="MobiDB-lite"/>
    </source>
</evidence>
<dbReference type="OrthoDB" id="6044770at2759"/>
<dbReference type="InterPro" id="IPR002138">
    <property type="entry name" value="Pept_C14_p10"/>
</dbReference>
<evidence type="ECO:0000259" key="6">
    <source>
        <dbReference type="PROSITE" id="PS50207"/>
    </source>
</evidence>
<dbReference type="InterPro" id="IPR000719">
    <property type="entry name" value="Prot_kinase_dom"/>
</dbReference>
<dbReference type="EMBL" id="CAKKLH010000135">
    <property type="protein sequence ID" value="CAH0104367.1"/>
    <property type="molecule type" value="Genomic_DNA"/>
</dbReference>
<dbReference type="GO" id="GO:0036498">
    <property type="term" value="P:IRE1-mediated unfolded protein response"/>
    <property type="evidence" value="ECO:0007669"/>
    <property type="project" value="TreeGrafter"/>
</dbReference>
<protein>
    <recommendedName>
        <fullName evidence="10">Protein kinase domain-containing protein</fullName>
    </recommendedName>
</protein>
<dbReference type="SMART" id="SM00220">
    <property type="entry name" value="S_TKc"/>
    <property type="match status" value="2"/>
</dbReference>
<dbReference type="InterPro" id="IPR029030">
    <property type="entry name" value="Caspase-like_dom_sf"/>
</dbReference>
<feature type="domain" description="Caspase family p20" evidence="7">
    <location>
        <begin position="683"/>
        <end position="805"/>
    </location>
</feature>
<comment type="similarity">
    <text evidence="1 2">Belongs to the peptidase C14A family.</text>
</comment>
<dbReference type="InterPro" id="IPR011600">
    <property type="entry name" value="Pept_C14_caspase"/>
</dbReference>